<dbReference type="AlphaFoldDB" id="A0A3P7DK84"/>
<evidence type="ECO:0000313" key="2">
    <source>
        <dbReference type="Proteomes" id="UP000270924"/>
    </source>
</evidence>
<dbReference type="Proteomes" id="UP000270924">
    <property type="component" value="Unassembled WGS sequence"/>
</dbReference>
<name>A0A3P7DK84_WUCBA</name>
<gene>
    <name evidence="1" type="ORF">WBA_LOCUS3149</name>
</gene>
<evidence type="ECO:0000313" key="1">
    <source>
        <dbReference type="EMBL" id="VDM09763.1"/>
    </source>
</evidence>
<dbReference type="OrthoDB" id="5866754at2759"/>
<dbReference type="EMBL" id="UYWW01001010">
    <property type="protein sequence ID" value="VDM09763.1"/>
    <property type="molecule type" value="Genomic_DNA"/>
</dbReference>
<reference evidence="1 2" key="1">
    <citation type="submission" date="2018-11" db="EMBL/GenBank/DDBJ databases">
        <authorList>
            <consortium name="Pathogen Informatics"/>
        </authorList>
    </citation>
    <scope>NUCLEOTIDE SEQUENCE [LARGE SCALE GENOMIC DNA]</scope>
</reference>
<protein>
    <submittedName>
        <fullName evidence="1">Uncharacterized protein</fullName>
    </submittedName>
</protein>
<organism evidence="1 2">
    <name type="scientific">Wuchereria bancrofti</name>
    <dbReference type="NCBI Taxonomy" id="6293"/>
    <lineage>
        <taxon>Eukaryota</taxon>
        <taxon>Metazoa</taxon>
        <taxon>Ecdysozoa</taxon>
        <taxon>Nematoda</taxon>
        <taxon>Chromadorea</taxon>
        <taxon>Rhabditida</taxon>
        <taxon>Spirurina</taxon>
        <taxon>Spiruromorpha</taxon>
        <taxon>Filarioidea</taxon>
        <taxon>Onchocercidae</taxon>
        <taxon>Wuchereria</taxon>
    </lineage>
</organism>
<proteinExistence type="predicted"/>
<keyword evidence="2" id="KW-1185">Reference proteome</keyword>
<sequence>MTSLTYSTKNCFLLENVEEFIISYTLSEILQLSHSDLPLFTPTEIRQRRIETCPDASFLALLICAERVQRHVKLIPLSGRRFTGHNGLSTSEPITGNDSNYFKLLEADGDSLLVGAR</sequence>
<dbReference type="InParanoid" id="A0A3P7DK84"/>
<accession>A0A3P7DK84</accession>